<dbReference type="NCBIfam" id="TIGR00711">
    <property type="entry name" value="efflux_EmrB"/>
    <property type="match status" value="1"/>
</dbReference>
<dbReference type="EMBL" id="VNJJ01000003">
    <property type="protein sequence ID" value="TVY02393.1"/>
    <property type="molecule type" value="Genomic_DNA"/>
</dbReference>
<dbReference type="Gene3D" id="1.20.1250.20">
    <property type="entry name" value="MFS general substrate transporter like domains"/>
    <property type="match status" value="1"/>
</dbReference>
<reference evidence="9 10" key="1">
    <citation type="submission" date="2019-07" db="EMBL/GenBank/DDBJ databases">
        <authorList>
            <person name="Kim J."/>
        </authorList>
    </citation>
    <scope>NUCLEOTIDE SEQUENCE [LARGE SCALE GENOMIC DNA]</scope>
    <source>
        <strain evidence="9 10">G13</strain>
    </source>
</reference>
<organism evidence="9 10">
    <name type="scientific">Cohnella terricola</name>
    <dbReference type="NCBI Taxonomy" id="1289167"/>
    <lineage>
        <taxon>Bacteria</taxon>
        <taxon>Bacillati</taxon>
        <taxon>Bacillota</taxon>
        <taxon>Bacilli</taxon>
        <taxon>Bacillales</taxon>
        <taxon>Paenibacillaceae</taxon>
        <taxon>Cohnella</taxon>
    </lineage>
</organism>
<keyword evidence="5 7" id="KW-1133">Transmembrane helix</keyword>
<keyword evidence="3" id="KW-1003">Cell membrane</keyword>
<proteinExistence type="predicted"/>
<feature type="transmembrane region" description="Helical" evidence="7">
    <location>
        <begin position="164"/>
        <end position="186"/>
    </location>
</feature>
<evidence type="ECO:0000256" key="7">
    <source>
        <dbReference type="SAM" id="Phobius"/>
    </source>
</evidence>
<evidence type="ECO:0000256" key="6">
    <source>
        <dbReference type="ARBA" id="ARBA00023136"/>
    </source>
</evidence>
<feature type="transmembrane region" description="Helical" evidence="7">
    <location>
        <begin position="264"/>
        <end position="285"/>
    </location>
</feature>
<dbReference type="GO" id="GO:0005886">
    <property type="term" value="C:plasma membrane"/>
    <property type="evidence" value="ECO:0007669"/>
    <property type="project" value="UniProtKB-SubCell"/>
</dbReference>
<evidence type="ECO:0000313" key="9">
    <source>
        <dbReference type="EMBL" id="TVY02393.1"/>
    </source>
</evidence>
<feature type="transmembrane region" description="Helical" evidence="7">
    <location>
        <begin position="297"/>
        <end position="318"/>
    </location>
</feature>
<dbReference type="Proteomes" id="UP000316330">
    <property type="component" value="Unassembled WGS sequence"/>
</dbReference>
<feature type="domain" description="Major facilitator superfamily (MFS) profile" evidence="8">
    <location>
        <begin position="11"/>
        <end position="492"/>
    </location>
</feature>
<feature type="transmembrane region" description="Helical" evidence="7">
    <location>
        <begin position="228"/>
        <end position="244"/>
    </location>
</feature>
<sequence length="505" mass="52785">MSKSDHRKWWVLGSLSFGILAIALDMTILNVALPTLATDLNASTSSLQWIVDAYNLVLAAVLLPAGMMGDRFGRKKFLLIALVLFGAASLGCAISDSSSMLIAMRALLGLGAAFIMPLSMSILPVLFHGAERTKAMMIWAMANMFGIPLGPILGGWLLKHYAWGSVFLINLPLVAIALIAVGLLLPESKSETRRRLDGVGIATSSIGLAGVTYGVIRTGEHSWSDPAALAAIAASVVLLLLFVWRQRRIAYPLIDLSLFRSSRFTWGALLATIVTFAMFGIMFAMPQYFQAVQQFDSFGTGIRLLPMIGGVIIGAKLAQSLIAKAGTKQVAAIGFAMLAAGLAVGAFTQSGSGYGFAAAWLTLAGFGLGMSLPTSMDAALGELSAERSGVGSALIMALRQIGGTFGVALLGAALNATYRSKLQLHGVPDAVAETARQSVSAGAAAAHRIASEPLLDSVGRAFVSGMDVMFWICGGIALAGMVCAILFLPRGEVHSGSNQSSEIGV</sequence>
<evidence type="ECO:0000313" key="10">
    <source>
        <dbReference type="Proteomes" id="UP000316330"/>
    </source>
</evidence>
<gene>
    <name evidence="9" type="ORF">FPZ45_07830</name>
</gene>
<feature type="transmembrane region" description="Helical" evidence="7">
    <location>
        <begin position="77"/>
        <end position="96"/>
    </location>
</feature>
<feature type="transmembrane region" description="Helical" evidence="7">
    <location>
        <begin position="468"/>
        <end position="488"/>
    </location>
</feature>
<dbReference type="InterPro" id="IPR011701">
    <property type="entry name" value="MFS"/>
</dbReference>
<dbReference type="GO" id="GO:0022857">
    <property type="term" value="F:transmembrane transporter activity"/>
    <property type="evidence" value="ECO:0007669"/>
    <property type="project" value="InterPro"/>
</dbReference>
<evidence type="ECO:0000256" key="3">
    <source>
        <dbReference type="ARBA" id="ARBA00022475"/>
    </source>
</evidence>
<dbReference type="PANTHER" id="PTHR42718">
    <property type="entry name" value="MAJOR FACILITATOR SUPERFAMILY MULTIDRUG TRANSPORTER MFSC"/>
    <property type="match status" value="1"/>
</dbReference>
<keyword evidence="4 7" id="KW-0812">Transmembrane</keyword>
<name>A0A559JR98_9BACL</name>
<keyword evidence="2" id="KW-0813">Transport</keyword>
<feature type="transmembrane region" description="Helical" evidence="7">
    <location>
        <begin position="330"/>
        <end position="348"/>
    </location>
</feature>
<dbReference type="SUPFAM" id="SSF103473">
    <property type="entry name" value="MFS general substrate transporter"/>
    <property type="match status" value="1"/>
</dbReference>
<comment type="caution">
    <text evidence="9">The sequence shown here is derived from an EMBL/GenBank/DDBJ whole genome shotgun (WGS) entry which is preliminary data.</text>
</comment>
<feature type="transmembrane region" description="Helical" evidence="7">
    <location>
        <begin position="198"/>
        <end position="216"/>
    </location>
</feature>
<evidence type="ECO:0000256" key="2">
    <source>
        <dbReference type="ARBA" id="ARBA00022448"/>
    </source>
</evidence>
<dbReference type="Gene3D" id="1.20.1720.10">
    <property type="entry name" value="Multidrug resistance protein D"/>
    <property type="match status" value="1"/>
</dbReference>
<dbReference type="InterPro" id="IPR020846">
    <property type="entry name" value="MFS_dom"/>
</dbReference>
<dbReference type="InterPro" id="IPR036259">
    <property type="entry name" value="MFS_trans_sf"/>
</dbReference>
<accession>A0A559JR98</accession>
<feature type="transmembrane region" description="Helical" evidence="7">
    <location>
        <begin position="393"/>
        <end position="414"/>
    </location>
</feature>
<dbReference type="PROSITE" id="PS50850">
    <property type="entry name" value="MFS"/>
    <property type="match status" value="1"/>
</dbReference>
<feature type="transmembrane region" description="Helical" evidence="7">
    <location>
        <begin position="102"/>
        <end position="126"/>
    </location>
</feature>
<protein>
    <submittedName>
        <fullName evidence="9">MFS transporter</fullName>
    </submittedName>
</protein>
<evidence type="ECO:0000256" key="5">
    <source>
        <dbReference type="ARBA" id="ARBA00022989"/>
    </source>
</evidence>
<evidence type="ECO:0000256" key="4">
    <source>
        <dbReference type="ARBA" id="ARBA00022692"/>
    </source>
</evidence>
<dbReference type="InterPro" id="IPR004638">
    <property type="entry name" value="EmrB-like"/>
</dbReference>
<keyword evidence="6 7" id="KW-0472">Membrane</keyword>
<dbReference type="PANTHER" id="PTHR42718:SF42">
    <property type="entry name" value="EXPORT PROTEIN"/>
    <property type="match status" value="1"/>
</dbReference>
<feature type="transmembrane region" description="Helical" evidence="7">
    <location>
        <begin position="45"/>
        <end position="65"/>
    </location>
</feature>
<feature type="transmembrane region" description="Helical" evidence="7">
    <location>
        <begin position="9"/>
        <end position="33"/>
    </location>
</feature>
<evidence type="ECO:0000259" key="8">
    <source>
        <dbReference type="PROSITE" id="PS50850"/>
    </source>
</evidence>
<feature type="transmembrane region" description="Helical" evidence="7">
    <location>
        <begin position="138"/>
        <end position="158"/>
    </location>
</feature>
<evidence type="ECO:0000256" key="1">
    <source>
        <dbReference type="ARBA" id="ARBA00004651"/>
    </source>
</evidence>
<feature type="transmembrane region" description="Helical" evidence="7">
    <location>
        <begin position="354"/>
        <end position="372"/>
    </location>
</feature>
<dbReference type="Pfam" id="PF07690">
    <property type="entry name" value="MFS_1"/>
    <property type="match status" value="1"/>
</dbReference>
<keyword evidence="10" id="KW-1185">Reference proteome</keyword>
<dbReference type="OrthoDB" id="102502at2"/>
<dbReference type="AlphaFoldDB" id="A0A559JR98"/>
<dbReference type="CDD" id="cd17321">
    <property type="entry name" value="MFS_MMR_MDR_like"/>
    <property type="match status" value="1"/>
</dbReference>
<comment type="subcellular location">
    <subcellularLocation>
        <location evidence="1">Cell membrane</location>
        <topology evidence="1">Multi-pass membrane protein</topology>
    </subcellularLocation>
</comment>